<keyword evidence="2" id="KW-1185">Reference proteome</keyword>
<name>A0A1Q2D2V9_9ACTN</name>
<accession>A0A1Q2D2V9</accession>
<proteinExistence type="predicted"/>
<dbReference type="SUPFAM" id="SSF52540">
    <property type="entry name" value="P-loop containing nucleoside triphosphate hydrolases"/>
    <property type="match status" value="1"/>
</dbReference>
<geneLocation type="plasmid" evidence="1">
    <name>unnamed</name>
</geneLocation>
<organism evidence="1 2">
    <name type="scientific">Tessaracoccus flavescens</name>
    <dbReference type="NCBI Taxonomy" id="399497"/>
    <lineage>
        <taxon>Bacteria</taxon>
        <taxon>Bacillati</taxon>
        <taxon>Actinomycetota</taxon>
        <taxon>Actinomycetes</taxon>
        <taxon>Propionibacteriales</taxon>
        <taxon>Propionibacteriaceae</taxon>
        <taxon>Tessaracoccus</taxon>
    </lineage>
</organism>
<gene>
    <name evidence="1" type="ORF">BW733_17745</name>
</gene>
<protein>
    <recommendedName>
        <fullName evidence="3">TraD/TraG TraM recognition site domain-containing protein</fullName>
    </recommendedName>
</protein>
<dbReference type="EMBL" id="CP019608">
    <property type="protein sequence ID" value="AQP52739.1"/>
    <property type="molecule type" value="Genomic_DNA"/>
</dbReference>
<dbReference type="AlphaFoldDB" id="A0A1Q2D2V9"/>
<dbReference type="Proteomes" id="UP000188235">
    <property type="component" value="Plasmid unnamed"/>
</dbReference>
<keyword evidence="1" id="KW-0614">Plasmid</keyword>
<reference evidence="1 2" key="1">
    <citation type="journal article" date="2008" name="Int. J. Syst. Evol. Microbiol.">
        <title>Tessaracoccus flavescens sp. nov., isolated from marine sediment.</title>
        <authorList>
            <person name="Lee D.W."/>
            <person name="Lee S.D."/>
        </authorList>
    </citation>
    <scope>NUCLEOTIDE SEQUENCE [LARGE SCALE GENOMIC DNA]</scope>
    <source>
        <strain evidence="1 2">SST-39T</strain>
        <plasmid evidence="2">Plasmid</plasmid>
    </source>
</reference>
<dbReference type="Gene3D" id="1.10.8.730">
    <property type="match status" value="1"/>
</dbReference>
<evidence type="ECO:0000313" key="2">
    <source>
        <dbReference type="Proteomes" id="UP000188235"/>
    </source>
</evidence>
<evidence type="ECO:0000313" key="1">
    <source>
        <dbReference type="EMBL" id="AQP52739.1"/>
    </source>
</evidence>
<evidence type="ECO:0008006" key="3">
    <source>
        <dbReference type="Google" id="ProtNLM"/>
    </source>
</evidence>
<dbReference type="Gene3D" id="3.40.50.300">
    <property type="entry name" value="P-loop containing nucleotide triphosphate hydrolases"/>
    <property type="match status" value="1"/>
</dbReference>
<dbReference type="InterPro" id="IPR027417">
    <property type="entry name" value="P-loop_NTPase"/>
</dbReference>
<dbReference type="KEGG" id="tfa:BW733_17745"/>
<sequence length="477" mass="51047">MTTETKPRRKSAAKAAGGRMGKWWRRSWYKVGRGRLLRSVVRLARWHETAQRGTFASTRQTPALTPILTDTHPIPAGPPLGVDLLTNQAVLENCRGLYQGGFVTSPNEAIVGGIGTAKSTYAKINLLRSIVVGGRGVVFDRKRQQQSDEDGTVIGGEYAKLTAAVGGMRIRCHQDPQFGTRINVLDPAISALTAAGESSTLGQDRLLIMVAEAALEEKLDVYQRSALLEAHKAAARLAAAAGRVPVLADVIEQLQHPAGGEIVGVTQDRTREWGLPLVLALKRYVDGGDLSGLIDGETSGPGGEPVTFDSPLLVFDTSALEYGSTALGVMMAVTTAFLMSVWINVPGPKTVVVEEAYSADGVGVIPSMFRDLSKRTRGVGASMLSVFHHVSDVAAGSPMASLITESEVVCVFRQDKGADADAVMDLLSLDASLRDLIMTLPRGVHIRKRGAKLPVSVVETYRTSLEKHVTFTDDALL</sequence>